<feature type="domain" description="Histidine kinase/HSP90-like ATPase" evidence="2">
    <location>
        <begin position="51"/>
        <end position="152"/>
    </location>
</feature>
<evidence type="ECO:0000313" key="5">
    <source>
        <dbReference type="Proteomes" id="UP000001973"/>
    </source>
</evidence>
<reference evidence="5" key="3">
    <citation type="journal article" date="2002" name="Nature">
        <title>Complete genome sequence of the model actinomycete Streptomyces coelicolor A3(2).</title>
        <authorList>
            <person name="Bentley S.D."/>
            <person name="Chater K.F."/>
            <person name="Cerdeno-Tarraga A.M."/>
            <person name="Challis G.L."/>
            <person name="Thomson N.R."/>
            <person name="James K.D."/>
            <person name="Harris D.E."/>
            <person name="Quail M.A."/>
            <person name="Kieser H."/>
            <person name="Harper D."/>
            <person name="Bateman A."/>
            <person name="Brown S."/>
            <person name="Chandra G."/>
            <person name="Chen C.W."/>
            <person name="Collins M."/>
            <person name="Cronin A."/>
            <person name="Fraser A."/>
            <person name="Goble A."/>
            <person name="Hidalgo J."/>
            <person name="Hornsby T."/>
            <person name="Howarth S."/>
            <person name="Huang C.H."/>
            <person name="Kieser T."/>
            <person name="Larke L."/>
            <person name="Murphy L."/>
            <person name="Oliver K."/>
            <person name="O'Neil S."/>
            <person name="Rabbinowitsch E."/>
            <person name="Rajandream M.A."/>
            <person name="Rutherford K."/>
            <person name="Rutter S."/>
            <person name="Seeger K."/>
            <person name="Saunders D."/>
            <person name="Sharp S."/>
            <person name="Squares R."/>
            <person name="Squares S."/>
            <person name="Taylor K."/>
            <person name="Warren T."/>
            <person name="Wietzorrek A."/>
            <person name="Woodward J."/>
            <person name="Barrell B.G."/>
            <person name="Parkhill J."/>
            <person name="Hopwood D.A."/>
        </authorList>
    </citation>
    <scope>NUCLEOTIDE SEQUENCE [LARGE SCALE GENOMIC DNA]</scope>
    <source>
        <strain evidence="5">ATCC BAA-471 / A3(2) / M145</strain>
        <plasmid evidence="5">SCP1</plasmid>
    </source>
</reference>
<name>Q99Q91_STRCO</name>
<proteinExistence type="predicted"/>
<evidence type="ECO:0000256" key="1">
    <source>
        <dbReference type="ARBA" id="ARBA00022527"/>
    </source>
</evidence>
<dbReference type="GO" id="GO:0045892">
    <property type="term" value="P:negative regulation of DNA-templated transcription"/>
    <property type="evidence" value="ECO:0000318"/>
    <property type="project" value="GO_Central"/>
</dbReference>
<dbReference type="InParanoid" id="Q99Q91"/>
<dbReference type="PANTHER" id="PTHR35526">
    <property type="entry name" value="ANTI-SIGMA-F FACTOR RSBW-RELATED"/>
    <property type="match status" value="1"/>
</dbReference>
<evidence type="ECO:0000259" key="2">
    <source>
        <dbReference type="Pfam" id="PF13581"/>
    </source>
</evidence>
<dbReference type="KEGG" id="sco:SCP1.59c"/>
<organism evidence="4 5">
    <name type="scientific">Streptomyces coelicolor (strain ATCC BAA-471 / A3(2) / M145)</name>
    <dbReference type="NCBI Taxonomy" id="100226"/>
    <lineage>
        <taxon>Bacteria</taxon>
        <taxon>Bacillati</taxon>
        <taxon>Actinomycetota</taxon>
        <taxon>Actinomycetes</taxon>
        <taxon>Kitasatosporales</taxon>
        <taxon>Streptomycetaceae</taxon>
        <taxon>Streptomyces</taxon>
        <taxon>Streptomyces albidoflavus group</taxon>
    </lineage>
</organism>
<keyword evidence="1" id="KW-0723">Serine/threonine-protein kinase</keyword>
<reference evidence="4" key="2">
    <citation type="submission" date="2001-02" db="EMBL/GenBank/DDBJ databases">
        <authorList>
            <person name="Bentley S.D."/>
            <person name="Parkhill J."/>
            <person name="Barrell B.G."/>
            <person name="Rajandream M.A."/>
        </authorList>
    </citation>
    <scope>NUCLEOTIDE SEQUENCE</scope>
    <source>
        <strain evidence="4">A3</strain>
        <plasmid evidence="5">SCP1</plasmid>
    </source>
</reference>
<geneLocation type="plasmid" evidence="5">
    <name>SCP1</name>
</geneLocation>
<dbReference type="AlphaFoldDB" id="Q99Q91"/>
<dbReference type="Gene3D" id="3.30.565.10">
    <property type="entry name" value="Histidine kinase-like ATPase, C-terminal domain"/>
    <property type="match status" value="1"/>
</dbReference>
<sequence>MSYPAHAASSAAHMRASINPRPSLAGHEVVIRRDPASTPDQLTRADAAWPARLRRIVRAALAHWDHLDLAEAAGLLTTELATNAFRHGRGRDIAVRFYLTDVHLVIEVDDGSPCTPVLRCPGPDDESGRGLLLVQALAEAWGVSPDGTTTWCTLPLTA</sequence>
<dbReference type="STRING" id="100226.gene:17765565"/>
<protein>
    <recommendedName>
        <fullName evidence="2">Histidine kinase/HSP90-like ATPase domain-containing protein</fullName>
    </recommendedName>
</protein>
<dbReference type="KEGG" id="sco:SCP1.294"/>
<dbReference type="EMBL" id="AL589148">
    <property type="protein sequence ID" value="CAC36820.1"/>
    <property type="molecule type" value="Genomic_DNA"/>
</dbReference>
<keyword evidence="1" id="KW-0418">Kinase</keyword>
<dbReference type="GO" id="GO:0004674">
    <property type="term" value="F:protein serine/threonine kinase activity"/>
    <property type="evidence" value="ECO:0007669"/>
    <property type="project" value="UniProtKB-KW"/>
</dbReference>
<dbReference type="InterPro" id="IPR036890">
    <property type="entry name" value="HATPase_C_sf"/>
</dbReference>
<reference evidence="4" key="5">
    <citation type="journal article" date="2009" name="Mol. Microbiol.">
        <title>Extracellular signalling, translational control, two repressors and an activator all contribute to the regulation of methylenomycin production in Streptomyces coelicolor.</title>
        <authorList>
            <person name="O'Rourke S."/>
            <person name="Wietzorrek A."/>
            <person name="Fowler K."/>
            <person name="Corre C."/>
            <person name="Challis G.L."/>
            <person name="Chater K.F."/>
        </authorList>
    </citation>
    <scope>NUCLEOTIDE SEQUENCE</scope>
    <source>
        <strain evidence="4">A3</strain>
        <plasmid evidence="5">SCP1</plasmid>
    </source>
</reference>
<dbReference type="PANTHER" id="PTHR35526:SF3">
    <property type="entry name" value="ANTI-SIGMA-F FACTOR RSBW"/>
    <property type="match status" value="1"/>
</dbReference>
<dbReference type="CDD" id="cd16936">
    <property type="entry name" value="HATPase_RsbW-like"/>
    <property type="match status" value="1"/>
</dbReference>
<dbReference type="OrthoDB" id="4166172at2"/>
<evidence type="ECO:0000313" key="4">
    <source>
        <dbReference type="EMBL" id="CAC36820.1"/>
    </source>
</evidence>
<dbReference type="PATRIC" id="fig|100226.15.peg.8007"/>
<evidence type="ECO:0000313" key="3">
    <source>
        <dbReference type="EMBL" id="CAC36581.1"/>
    </source>
</evidence>
<dbReference type="Proteomes" id="UP000001973">
    <property type="component" value="Plasmid SCP1"/>
</dbReference>
<reference evidence="4" key="1">
    <citation type="journal article" date="1998" name="J. Bacteriol.">
        <title>Cloning and physical mapping of the EcoRI fragments of the giant linear plasmid SCP1.</title>
        <authorList>
            <person name="Redenbach M."/>
            <person name="Ikeda K."/>
            <person name="Yamasaki M."/>
            <person name="Kinashi H."/>
        </authorList>
    </citation>
    <scope>NUCLEOTIDE SEQUENCE</scope>
    <source>
        <strain evidence="4">A3</strain>
        <plasmid evidence="5">SCP1</plasmid>
    </source>
</reference>
<keyword evidence="5" id="KW-1185">Reference proteome</keyword>
<dbReference type="GO" id="GO:0016989">
    <property type="term" value="F:sigma factor antagonist activity"/>
    <property type="evidence" value="ECO:0000318"/>
    <property type="project" value="GO_Central"/>
</dbReference>
<gene>
    <name evidence="4" type="ordered locus">SCP1.294</name>
    <name evidence="3" type="ordered locus">SCP1.59c</name>
</gene>
<dbReference type="Pfam" id="PF13581">
    <property type="entry name" value="HATPase_c_2"/>
    <property type="match status" value="1"/>
</dbReference>
<reference evidence="4" key="6">
    <citation type="submission" date="2015-02" db="EMBL/GenBank/DDBJ databases">
        <title>.</title>
        <authorList>
            <person name="Brown S.P."/>
            <person name="Murphy L.D."/>
            <person name="Harris D."/>
        </authorList>
    </citation>
    <scope>NUCLEOTIDE SEQUENCE</scope>
    <source>
        <strain evidence="4">A3</strain>
        <plasmid evidence="5">SCP1</plasmid>
    </source>
</reference>
<dbReference type="InterPro" id="IPR003594">
    <property type="entry name" value="HATPase_dom"/>
</dbReference>
<dbReference type="InterPro" id="IPR050267">
    <property type="entry name" value="Anti-sigma-factor_SerPK"/>
</dbReference>
<keyword evidence="1" id="KW-0808">Transferase</keyword>
<dbReference type="SUPFAM" id="SSF55874">
    <property type="entry name" value="ATPase domain of HSP90 chaperone/DNA topoisomerase II/histidine kinase"/>
    <property type="match status" value="1"/>
</dbReference>
<accession>Q99Q91</accession>
<reference evidence="4" key="4">
    <citation type="journal article" date="2008" name="Proc. Natl. Acad. Sci. U.S.A.">
        <title>2-Alkyl-4-hydroxymethylfuran-3-carboxylic acids, antibiotic production inducers discovered by Streptomyces coelicolor genome mining.</title>
        <authorList>
            <person name="Corre C."/>
            <person name="Song L."/>
            <person name="O'Rourke S."/>
            <person name="Chater K.F."/>
            <person name="Challis G.L."/>
        </authorList>
    </citation>
    <scope>NUCLEOTIDE SEQUENCE</scope>
    <source>
        <strain evidence="4">A3</strain>
        <plasmid evidence="5">SCP1</plasmid>
    </source>
</reference>
<dbReference type="EMBL" id="AL589148">
    <property type="protein sequence ID" value="CAC36581.1"/>
    <property type="molecule type" value="Genomic_DNA"/>
</dbReference>
<dbReference type="HOGENOM" id="CLU_090336_4_5_11"/>